<sequence length="120" mass="13739">MAYCRLCKQNYPQNQFVSGNGPRYLVCARCAIEHDLADEDEVPQLYSDDLVKARFALFSRRYRLWLALLTGWTLYFTLGNDIELWSGLFFIALVIGTISTPVLYFLGSARFNAELSKLSP</sequence>
<proteinExistence type="predicted"/>
<dbReference type="AlphaFoldDB" id="A0A1B1T9W7"/>
<reference evidence="2" key="1">
    <citation type="submission" date="2014-11" db="EMBL/GenBank/DDBJ databases">
        <authorList>
            <person name="Zhu J."/>
            <person name="Qi W."/>
            <person name="Song R."/>
        </authorList>
    </citation>
    <scope>NUCLEOTIDE SEQUENCE</scope>
</reference>
<feature type="transmembrane region" description="Helical" evidence="1">
    <location>
        <begin position="84"/>
        <end position="107"/>
    </location>
</feature>
<reference evidence="2" key="2">
    <citation type="journal article" date="2015" name="ISME J.">
        <title>A new class of marine Euryarchaeota group II from the Mediterranean deep chlorophyll maximum.</title>
        <authorList>
            <person name="Martin-Cuadrado A.B."/>
            <person name="Garcia-Heredia I."/>
            <person name="Molto A.G."/>
            <person name="Lopez-Ubeda R."/>
            <person name="Kimes N."/>
            <person name="Lopez-Garcia P."/>
            <person name="Moreira D."/>
            <person name="Rodriguez-Valera F."/>
        </authorList>
    </citation>
    <scope>NUCLEOTIDE SEQUENCE</scope>
</reference>
<evidence type="ECO:0000256" key="1">
    <source>
        <dbReference type="SAM" id="Phobius"/>
    </source>
</evidence>
<name>A0A1B1T9W7_9ARCH</name>
<evidence type="ECO:0000313" key="2">
    <source>
        <dbReference type="EMBL" id="ANV79070.1"/>
    </source>
</evidence>
<organism evidence="2">
    <name type="scientific">uncultured Poseidoniia archaeon</name>
    <dbReference type="NCBI Taxonomy" id="1697135"/>
    <lineage>
        <taxon>Archaea</taxon>
        <taxon>Methanobacteriati</taxon>
        <taxon>Thermoplasmatota</taxon>
        <taxon>Candidatus Poseidoniia</taxon>
        <taxon>environmental samples</taxon>
    </lineage>
</organism>
<dbReference type="EMBL" id="KP211812">
    <property type="protein sequence ID" value="ANV79070.1"/>
    <property type="molecule type" value="Genomic_DNA"/>
</dbReference>
<feature type="transmembrane region" description="Helical" evidence="1">
    <location>
        <begin position="62"/>
        <end position="78"/>
    </location>
</feature>
<keyword evidence="1" id="KW-1133">Transmembrane helix</keyword>
<accession>A0A1B1T9W7</accession>
<keyword evidence="1" id="KW-0472">Membrane</keyword>
<protein>
    <submittedName>
        <fullName evidence="2">Uncharacterized protein</fullName>
    </submittedName>
</protein>
<keyword evidence="1" id="KW-0812">Transmembrane</keyword>